<dbReference type="Proteomes" id="UP001222325">
    <property type="component" value="Unassembled WGS sequence"/>
</dbReference>
<gene>
    <name evidence="2" type="ORF">B0H15DRAFT_856588</name>
</gene>
<dbReference type="EMBL" id="JARJCN010000054">
    <property type="protein sequence ID" value="KAJ7080621.1"/>
    <property type="molecule type" value="Genomic_DNA"/>
</dbReference>
<name>A0AAD6XK79_9AGAR</name>
<evidence type="ECO:0000313" key="2">
    <source>
        <dbReference type="EMBL" id="KAJ7080621.1"/>
    </source>
</evidence>
<comment type="caution">
    <text evidence="2">The sequence shown here is derived from an EMBL/GenBank/DDBJ whole genome shotgun (WGS) entry which is preliminary data.</text>
</comment>
<feature type="compositionally biased region" description="Polar residues" evidence="1">
    <location>
        <begin position="118"/>
        <end position="131"/>
    </location>
</feature>
<evidence type="ECO:0000313" key="3">
    <source>
        <dbReference type="Proteomes" id="UP001222325"/>
    </source>
</evidence>
<accession>A0AAD6XK79</accession>
<reference evidence="2" key="1">
    <citation type="submission" date="2023-03" db="EMBL/GenBank/DDBJ databases">
        <title>Massive genome expansion in bonnet fungi (Mycena s.s.) driven by repeated elements and novel gene families across ecological guilds.</title>
        <authorList>
            <consortium name="Lawrence Berkeley National Laboratory"/>
            <person name="Harder C.B."/>
            <person name="Miyauchi S."/>
            <person name="Viragh M."/>
            <person name="Kuo A."/>
            <person name="Thoen E."/>
            <person name="Andreopoulos B."/>
            <person name="Lu D."/>
            <person name="Skrede I."/>
            <person name="Drula E."/>
            <person name="Henrissat B."/>
            <person name="Morin E."/>
            <person name="Kohler A."/>
            <person name="Barry K."/>
            <person name="LaButti K."/>
            <person name="Morin E."/>
            <person name="Salamov A."/>
            <person name="Lipzen A."/>
            <person name="Mereny Z."/>
            <person name="Hegedus B."/>
            <person name="Baldrian P."/>
            <person name="Stursova M."/>
            <person name="Weitz H."/>
            <person name="Taylor A."/>
            <person name="Grigoriev I.V."/>
            <person name="Nagy L.G."/>
            <person name="Martin F."/>
            <person name="Kauserud H."/>
        </authorList>
    </citation>
    <scope>NUCLEOTIDE SEQUENCE</scope>
    <source>
        <strain evidence="2">CBHHK173m</strain>
    </source>
</reference>
<feature type="region of interest" description="Disordered" evidence="1">
    <location>
        <begin position="118"/>
        <end position="146"/>
    </location>
</feature>
<keyword evidence="3" id="KW-1185">Reference proteome</keyword>
<proteinExistence type="predicted"/>
<sequence length="285" mass="30853">MPRPPTSAVWSSRSTVTYLIDATPSARWRTTSSFLLDIPWTPDGSQKRSLCYHLPRRPSHKRAVSDTQKVTPGRRRIHNKARHELQMLQSLPGTHIISSPMDTLHTAPLDTLTSLGTSCRGTKQDSVSPDGSLSPPFYSPDQRGSVEGRTMNTGPSAELCSSVLCLATILKSPSMLPTQIRSSQPIGSGTVYLKDKIARERRCYWTASFESSLDLPALAESSAVVSTAFSGVMSGRPQKNYGRSGQFRLAFAGSSTPGSHSDFGEILLGFGFSGFGQGFAVISCH</sequence>
<protein>
    <submittedName>
        <fullName evidence="2">Uncharacterized protein</fullName>
    </submittedName>
</protein>
<dbReference type="AlphaFoldDB" id="A0AAD6XK79"/>
<organism evidence="2 3">
    <name type="scientific">Mycena belliarum</name>
    <dbReference type="NCBI Taxonomy" id="1033014"/>
    <lineage>
        <taxon>Eukaryota</taxon>
        <taxon>Fungi</taxon>
        <taxon>Dikarya</taxon>
        <taxon>Basidiomycota</taxon>
        <taxon>Agaricomycotina</taxon>
        <taxon>Agaricomycetes</taxon>
        <taxon>Agaricomycetidae</taxon>
        <taxon>Agaricales</taxon>
        <taxon>Marasmiineae</taxon>
        <taxon>Mycenaceae</taxon>
        <taxon>Mycena</taxon>
    </lineage>
</organism>
<evidence type="ECO:0000256" key="1">
    <source>
        <dbReference type="SAM" id="MobiDB-lite"/>
    </source>
</evidence>